<dbReference type="AlphaFoldDB" id="A0A384ZTB5"/>
<dbReference type="FunFam" id="2.20.25.80:FF:000009">
    <property type="entry name" value="WRKY transcription factor 53"/>
    <property type="match status" value="1"/>
</dbReference>
<keyword evidence="4" id="KW-0804">Transcription</keyword>
<reference evidence="9" key="1">
    <citation type="submission" date="2017-08" db="EMBL/GenBank/DDBJ databases">
        <title>Molecular analysis of a novel salt-responsive WRKY transcription factor gene IlWRKY1 from the halophyte Iris lactea var. chinensis.</title>
        <authorList>
            <person name="Liu Q."/>
        </authorList>
    </citation>
    <scope>NUCLEOTIDE SEQUENCE</scope>
</reference>
<dbReference type="GO" id="GO:0009751">
    <property type="term" value="P:response to salicylic acid"/>
    <property type="evidence" value="ECO:0007669"/>
    <property type="project" value="UniProtKB-ARBA"/>
</dbReference>
<keyword evidence="2" id="KW-0805">Transcription regulation</keyword>
<dbReference type="GO" id="GO:0005634">
    <property type="term" value="C:nucleus"/>
    <property type="evidence" value="ECO:0007669"/>
    <property type="project" value="UniProtKB-SubCell"/>
</dbReference>
<comment type="similarity">
    <text evidence="6">Belongs to the WRKY group III family.</text>
</comment>
<dbReference type="EMBL" id="MF784514">
    <property type="protein sequence ID" value="AXE72992.1"/>
    <property type="molecule type" value="mRNA"/>
</dbReference>
<proteinExistence type="evidence at transcript level"/>
<feature type="compositionally biased region" description="Low complexity" evidence="7">
    <location>
        <begin position="193"/>
        <end position="207"/>
    </location>
</feature>
<evidence type="ECO:0000313" key="9">
    <source>
        <dbReference type="EMBL" id="AXE72992.1"/>
    </source>
</evidence>
<dbReference type="GO" id="GO:0004553">
    <property type="term" value="F:hydrolase activity, hydrolyzing O-glycosyl compounds"/>
    <property type="evidence" value="ECO:0007669"/>
    <property type="project" value="InterPro"/>
</dbReference>
<dbReference type="GO" id="GO:0000976">
    <property type="term" value="F:transcription cis-regulatory region binding"/>
    <property type="evidence" value="ECO:0007669"/>
    <property type="project" value="TreeGrafter"/>
</dbReference>
<evidence type="ECO:0000256" key="1">
    <source>
        <dbReference type="ARBA" id="ARBA00004123"/>
    </source>
</evidence>
<keyword evidence="3" id="KW-0238">DNA-binding</keyword>
<evidence type="ECO:0000256" key="6">
    <source>
        <dbReference type="ARBA" id="ARBA00060850"/>
    </source>
</evidence>
<dbReference type="PANTHER" id="PTHR32096:SF146">
    <property type="entry name" value="WRKY TRANSCRIPTION FACTOR 19-RELATED"/>
    <property type="match status" value="1"/>
</dbReference>
<dbReference type="InterPro" id="IPR003657">
    <property type="entry name" value="WRKY_dom"/>
</dbReference>
<dbReference type="InterPro" id="IPR001579">
    <property type="entry name" value="Glyco_hydro_18_chit_AS"/>
</dbReference>
<dbReference type="GO" id="GO:0005975">
    <property type="term" value="P:carbohydrate metabolic process"/>
    <property type="evidence" value="ECO:0007669"/>
    <property type="project" value="InterPro"/>
</dbReference>
<dbReference type="GO" id="GO:0010150">
    <property type="term" value="P:leaf senescence"/>
    <property type="evidence" value="ECO:0007669"/>
    <property type="project" value="UniProtKB-ARBA"/>
</dbReference>
<name>A0A384ZTB5_9ASPA</name>
<dbReference type="SMART" id="SM00774">
    <property type="entry name" value="WRKY"/>
    <property type="match status" value="1"/>
</dbReference>
<feature type="region of interest" description="Disordered" evidence="7">
    <location>
        <begin position="188"/>
        <end position="207"/>
    </location>
</feature>
<evidence type="ECO:0000256" key="3">
    <source>
        <dbReference type="ARBA" id="ARBA00023125"/>
    </source>
</evidence>
<evidence type="ECO:0000256" key="4">
    <source>
        <dbReference type="ARBA" id="ARBA00023163"/>
    </source>
</evidence>
<dbReference type="PANTHER" id="PTHR32096">
    <property type="entry name" value="WRKY TRANSCRIPTION FACTOR 30-RELATED-RELATED"/>
    <property type="match status" value="1"/>
</dbReference>
<evidence type="ECO:0000256" key="7">
    <source>
        <dbReference type="SAM" id="MobiDB-lite"/>
    </source>
</evidence>
<dbReference type="Gene3D" id="2.20.25.80">
    <property type="entry name" value="WRKY domain"/>
    <property type="match status" value="1"/>
</dbReference>
<evidence type="ECO:0000259" key="8">
    <source>
        <dbReference type="PROSITE" id="PS50811"/>
    </source>
</evidence>
<keyword evidence="5" id="KW-0539">Nucleus</keyword>
<dbReference type="InterPro" id="IPR036576">
    <property type="entry name" value="WRKY_dom_sf"/>
</dbReference>
<accession>A0A384ZTB5</accession>
<feature type="domain" description="WRKY" evidence="8">
    <location>
        <begin position="122"/>
        <end position="190"/>
    </location>
</feature>
<organism evidence="9">
    <name type="scientific">Iris lactea</name>
    <dbReference type="NCBI Taxonomy" id="198816"/>
    <lineage>
        <taxon>Eukaryota</taxon>
        <taxon>Viridiplantae</taxon>
        <taxon>Streptophyta</taxon>
        <taxon>Embryophyta</taxon>
        <taxon>Tracheophyta</taxon>
        <taxon>Spermatophyta</taxon>
        <taxon>Magnoliopsida</taxon>
        <taxon>Liliopsida</taxon>
        <taxon>Asparagales</taxon>
        <taxon>Iridaceae</taxon>
        <taxon>Iridoideae</taxon>
        <taxon>Irideae</taxon>
        <taxon>Iris</taxon>
    </lineage>
</organism>
<dbReference type="InterPro" id="IPR044810">
    <property type="entry name" value="WRKY_plant"/>
</dbReference>
<dbReference type="GO" id="GO:0003700">
    <property type="term" value="F:DNA-binding transcription factor activity"/>
    <property type="evidence" value="ECO:0007669"/>
    <property type="project" value="InterPro"/>
</dbReference>
<dbReference type="GO" id="GO:0010193">
    <property type="term" value="P:response to ozone"/>
    <property type="evidence" value="ECO:0007669"/>
    <property type="project" value="UniProtKB-ARBA"/>
</dbReference>
<protein>
    <submittedName>
        <fullName evidence="9">WRKY transcription factor IlWRKY1</fullName>
    </submittedName>
</protein>
<dbReference type="GO" id="GO:0042542">
    <property type="term" value="P:response to hydrogen peroxide"/>
    <property type="evidence" value="ECO:0007669"/>
    <property type="project" value="UniProtKB-ARBA"/>
</dbReference>
<comment type="subcellular location">
    <subcellularLocation>
        <location evidence="1">Nucleus</location>
    </subcellularLocation>
</comment>
<dbReference type="PROSITE" id="PS50811">
    <property type="entry name" value="WRKY"/>
    <property type="match status" value="1"/>
</dbReference>
<evidence type="ECO:0000256" key="2">
    <source>
        <dbReference type="ARBA" id="ARBA00023015"/>
    </source>
</evidence>
<dbReference type="PROSITE" id="PS01095">
    <property type="entry name" value="GH18_1"/>
    <property type="match status" value="1"/>
</dbReference>
<evidence type="ECO:0000256" key="5">
    <source>
        <dbReference type="ARBA" id="ARBA00023242"/>
    </source>
</evidence>
<dbReference type="SUPFAM" id="SSF118290">
    <property type="entry name" value="WRKY DNA-binding domain"/>
    <property type="match status" value="1"/>
</dbReference>
<sequence>MEIGSTSMVVDEMARGREMARQLQADFESGCSADTCQALVKEILSAFDKTISMVTSGAVIAGNGSQQAAVGTELLPWSAGKSPRSESSSGRALEVQQRREMCKKRKMLPKWTSQVRLGSGPGVEGTIDDGYSWRKYGQKEILGAKYPRGYFRCSHRDSQGCLSVKQVQRSEDNPLVFDVTYRGTHTCERRPSAKASASASRDLLQQQQQQQNQDLLLSFQTGLKVKTEGLEFKSPEPSSSSISFSFPSTPVESVKPETLTFSPSSTLDNCLVGCGGGGAAFSNAFVSPATSESNYFSVSPCHQMSSYGGQALQAAESDFTEIISAATCASAANSPLLDMDFLLDGVDLDQEFPFDACSFLS</sequence>
<dbReference type="Pfam" id="PF03106">
    <property type="entry name" value="WRKY"/>
    <property type="match status" value="1"/>
</dbReference>